<evidence type="ECO:0000313" key="4">
    <source>
        <dbReference type="Proteomes" id="UP001500683"/>
    </source>
</evidence>
<protein>
    <submittedName>
        <fullName evidence="3">Bifunctional DNA primase/polymerase</fullName>
    </submittedName>
</protein>
<evidence type="ECO:0000313" key="3">
    <source>
        <dbReference type="EMBL" id="GAA4079935.1"/>
    </source>
</evidence>
<proteinExistence type="predicted"/>
<keyword evidence="4" id="KW-1185">Reference proteome</keyword>
<dbReference type="InterPro" id="IPR015330">
    <property type="entry name" value="DNA_primase/pol_bifunc_N"/>
</dbReference>
<evidence type="ECO:0000259" key="2">
    <source>
        <dbReference type="SMART" id="SM00943"/>
    </source>
</evidence>
<feature type="region of interest" description="Disordered" evidence="1">
    <location>
        <begin position="31"/>
        <end position="56"/>
    </location>
</feature>
<sequence length="253" mass="27075">MLSPPFGVNGIIDSNDPCTALGEGGIMLAVSGGKRQGGKAGKRQGGKRQRGRERDMAAAARDYAGLGWPCSPGAHPSAVGDRACSCDRIGCPDPAAHPVAATWAMQASVDPEVLNRWWSERPDANIILPTGRVFDVFDVPAAAGVMALARIAREGLPVGPVAAMGDDRYLFFVATRGAPVDEDEWWSCHLDCFPETVTETPGMRWHCRDSYVVAPPSVLPYGREVTWVRPPDGSPLPDPLRLLEVLSDSCEAI</sequence>
<reference evidence="4" key="1">
    <citation type="journal article" date="2019" name="Int. J. Syst. Evol. Microbiol.">
        <title>The Global Catalogue of Microorganisms (GCM) 10K type strain sequencing project: providing services to taxonomists for standard genome sequencing and annotation.</title>
        <authorList>
            <consortium name="The Broad Institute Genomics Platform"/>
            <consortium name="The Broad Institute Genome Sequencing Center for Infectious Disease"/>
            <person name="Wu L."/>
            <person name="Ma J."/>
        </authorList>
    </citation>
    <scope>NUCLEOTIDE SEQUENCE [LARGE SCALE GENOMIC DNA]</scope>
    <source>
        <strain evidence="4">JCM 16702</strain>
    </source>
</reference>
<gene>
    <name evidence="3" type="ORF">GCM10022214_42980</name>
</gene>
<evidence type="ECO:0000256" key="1">
    <source>
        <dbReference type="SAM" id="MobiDB-lite"/>
    </source>
</evidence>
<accession>A0ABP7W2Y0</accession>
<dbReference type="Proteomes" id="UP001500683">
    <property type="component" value="Unassembled WGS sequence"/>
</dbReference>
<dbReference type="SMART" id="SM00943">
    <property type="entry name" value="Prim-Pol"/>
    <property type="match status" value="1"/>
</dbReference>
<name>A0ABP7W2Y0_9ACTN</name>
<feature type="domain" description="DNA primase/polymerase bifunctional N-terminal" evidence="2">
    <location>
        <begin position="60"/>
        <end position="242"/>
    </location>
</feature>
<comment type="caution">
    <text evidence="3">The sequence shown here is derived from an EMBL/GenBank/DDBJ whole genome shotgun (WGS) entry which is preliminary data.</text>
</comment>
<dbReference type="EMBL" id="BAAAZG010000027">
    <property type="protein sequence ID" value="GAA4079935.1"/>
    <property type="molecule type" value="Genomic_DNA"/>
</dbReference>
<feature type="compositionally biased region" description="Basic residues" evidence="1">
    <location>
        <begin position="36"/>
        <end position="51"/>
    </location>
</feature>
<dbReference type="Pfam" id="PF09250">
    <property type="entry name" value="Prim-Pol"/>
    <property type="match status" value="1"/>
</dbReference>
<organism evidence="3 4">
    <name type="scientific">Actinomadura miaoliensis</name>
    <dbReference type="NCBI Taxonomy" id="430685"/>
    <lineage>
        <taxon>Bacteria</taxon>
        <taxon>Bacillati</taxon>
        <taxon>Actinomycetota</taxon>
        <taxon>Actinomycetes</taxon>
        <taxon>Streptosporangiales</taxon>
        <taxon>Thermomonosporaceae</taxon>
        <taxon>Actinomadura</taxon>
    </lineage>
</organism>